<protein>
    <submittedName>
        <fullName evidence="1">Putative sporulation protein YyaC</fullName>
    </submittedName>
</protein>
<reference evidence="2" key="1">
    <citation type="submission" date="2016-11" db="EMBL/GenBank/DDBJ databases">
        <authorList>
            <person name="Varghese N."/>
            <person name="Submissions S."/>
        </authorList>
    </citation>
    <scope>NUCLEOTIDE SEQUENCE [LARGE SCALE GENOMIC DNA]</scope>
    <source>
        <strain evidence="2">DSM 11792</strain>
    </source>
</reference>
<accession>A0A1M5C2G5</accession>
<proteinExistence type="predicted"/>
<dbReference type="InterPro" id="IPR009665">
    <property type="entry name" value="YyaC"/>
</dbReference>
<dbReference type="Proteomes" id="UP000184196">
    <property type="component" value="Unassembled WGS sequence"/>
</dbReference>
<dbReference type="OrthoDB" id="9815953at2"/>
<evidence type="ECO:0000313" key="1">
    <source>
        <dbReference type="EMBL" id="SHF48850.1"/>
    </source>
</evidence>
<dbReference type="InterPro" id="IPR023430">
    <property type="entry name" value="Pept_HybD-like_dom_sf"/>
</dbReference>
<gene>
    <name evidence="1" type="ORF">SAMN02745218_02392</name>
</gene>
<evidence type="ECO:0000313" key="2">
    <source>
        <dbReference type="Proteomes" id="UP000184196"/>
    </source>
</evidence>
<keyword evidence="2" id="KW-1185">Reference proteome</keyword>
<dbReference type="AlphaFoldDB" id="A0A1M5C2G5"/>
<dbReference type="Pfam" id="PF06866">
    <property type="entry name" value="DUF1256"/>
    <property type="match status" value="1"/>
</dbReference>
<dbReference type="RefSeq" id="WP_073166592.1">
    <property type="nucleotide sequence ID" value="NZ_FQUW01000033.1"/>
</dbReference>
<dbReference type="NCBIfam" id="TIGR02841">
    <property type="entry name" value="spore_YyaC"/>
    <property type="match status" value="1"/>
</dbReference>
<name>A0A1M5C2G5_9FIRM</name>
<dbReference type="EMBL" id="FQUW01000033">
    <property type="protein sequence ID" value="SHF48850.1"/>
    <property type="molecule type" value="Genomic_DNA"/>
</dbReference>
<sequence>MIDKAQELPNFLPGGKTRVHIDDPTAAKKFGYDLFARLERCGGLSGQPLILLCIGTDRSTGDCLGPLVGSRLVSSQQDLFTVYGTLDNPVHASNLHGVIEEIYRTYRNPLVIAVDASLGSVDSVGFVTIGDGALRPGAGVNKKLPPVGEIHITGIVNVGGFMEYLVLQNTRLNLVMRMADVIAQGLLYTVALCTKNETREI</sequence>
<organism evidence="1 2">
    <name type="scientific">Desulfofundulus australicus DSM 11792</name>
    <dbReference type="NCBI Taxonomy" id="1121425"/>
    <lineage>
        <taxon>Bacteria</taxon>
        <taxon>Bacillati</taxon>
        <taxon>Bacillota</taxon>
        <taxon>Clostridia</taxon>
        <taxon>Eubacteriales</taxon>
        <taxon>Peptococcaceae</taxon>
        <taxon>Desulfofundulus</taxon>
    </lineage>
</organism>
<dbReference type="SUPFAM" id="SSF53163">
    <property type="entry name" value="HybD-like"/>
    <property type="match status" value="1"/>
</dbReference>